<dbReference type="EMBL" id="JXTB01000133">
    <property type="protein sequence ID" value="PON60142.1"/>
    <property type="molecule type" value="Genomic_DNA"/>
</dbReference>
<evidence type="ECO:0000313" key="1">
    <source>
        <dbReference type="EMBL" id="PON60142.1"/>
    </source>
</evidence>
<keyword evidence="2" id="KW-1185">Reference proteome</keyword>
<comment type="caution">
    <text evidence="1">The sequence shown here is derived from an EMBL/GenBank/DDBJ whole genome shotgun (WGS) entry which is preliminary data.</text>
</comment>
<dbReference type="AlphaFoldDB" id="A0A2P5CGI1"/>
<proteinExistence type="predicted"/>
<gene>
    <name evidence="1" type="ORF">PanWU01x14_154670</name>
</gene>
<dbReference type="OrthoDB" id="10281903at2759"/>
<protein>
    <submittedName>
        <fullName evidence="1">Uncharacterized protein</fullName>
    </submittedName>
</protein>
<dbReference type="Proteomes" id="UP000237105">
    <property type="component" value="Unassembled WGS sequence"/>
</dbReference>
<evidence type="ECO:0000313" key="2">
    <source>
        <dbReference type="Proteomes" id="UP000237105"/>
    </source>
</evidence>
<name>A0A2P5CGI1_PARAD</name>
<sequence length="133" mass="14603">MLSFKHPPPLSTVEASMSLRFLFKQSLVSPESFFNKFSNAKTSVFSFSPVNISLLTVLNCVVSPEHKQVVSLLLTESGHLLGAVALSMLESINCWECFEQDCCSETDFTGNSEHKCCPESDTQTRSSTITGLS</sequence>
<organism evidence="1 2">
    <name type="scientific">Parasponia andersonii</name>
    <name type="common">Sponia andersonii</name>
    <dbReference type="NCBI Taxonomy" id="3476"/>
    <lineage>
        <taxon>Eukaryota</taxon>
        <taxon>Viridiplantae</taxon>
        <taxon>Streptophyta</taxon>
        <taxon>Embryophyta</taxon>
        <taxon>Tracheophyta</taxon>
        <taxon>Spermatophyta</taxon>
        <taxon>Magnoliopsida</taxon>
        <taxon>eudicotyledons</taxon>
        <taxon>Gunneridae</taxon>
        <taxon>Pentapetalae</taxon>
        <taxon>rosids</taxon>
        <taxon>fabids</taxon>
        <taxon>Rosales</taxon>
        <taxon>Cannabaceae</taxon>
        <taxon>Parasponia</taxon>
    </lineage>
</organism>
<reference evidence="2" key="1">
    <citation type="submission" date="2016-06" db="EMBL/GenBank/DDBJ databases">
        <title>Parallel loss of symbiosis genes in relatives of nitrogen-fixing non-legume Parasponia.</title>
        <authorList>
            <person name="Van Velzen R."/>
            <person name="Holmer R."/>
            <person name="Bu F."/>
            <person name="Rutten L."/>
            <person name="Van Zeijl A."/>
            <person name="Liu W."/>
            <person name="Santuari L."/>
            <person name="Cao Q."/>
            <person name="Sharma T."/>
            <person name="Shen D."/>
            <person name="Roswanjaya Y."/>
            <person name="Wardhani T."/>
            <person name="Kalhor M.S."/>
            <person name="Jansen J."/>
            <person name="Van den Hoogen J."/>
            <person name="Gungor B."/>
            <person name="Hartog M."/>
            <person name="Hontelez J."/>
            <person name="Verver J."/>
            <person name="Yang W.-C."/>
            <person name="Schijlen E."/>
            <person name="Repin R."/>
            <person name="Schilthuizen M."/>
            <person name="Schranz E."/>
            <person name="Heidstra R."/>
            <person name="Miyata K."/>
            <person name="Fedorova E."/>
            <person name="Kohlen W."/>
            <person name="Bisseling T."/>
            <person name="Smit S."/>
            <person name="Geurts R."/>
        </authorList>
    </citation>
    <scope>NUCLEOTIDE SEQUENCE [LARGE SCALE GENOMIC DNA]</scope>
    <source>
        <strain evidence="2">cv. WU1-14</strain>
    </source>
</reference>
<accession>A0A2P5CGI1</accession>